<sequence>MQKLTYLDALRGYAILGVILTHTIRKFHGDIPETLYQFGIQGSRGVQLFFIVSAFTLFYSLEKHSSSRQFSIPDFYIKRFFRIAPMFYFALLFYMVFDLVSDVLGIYSSYPEVSMHLILSTITFTNVLHPDWLFSLVPGGWSISNEFLFYLCIPFLFYWIRTPRTAYIFVAVSVVTSVALHSVLGGVSPFSEVKSYLFYWFPNQLSIFLMGITLFFVGKKYTFNLIAYQSFTALSILCILVLGLTPYDMSSLMPKHVLFGLAFCLLALGLSGAPNRILDNRPIQFIGTISFSIYLVHFFVLDMVNYVMLDTLTSSLIPLNALLIVFLTTLLVSILFAYITYRLIELPGIRLGRILIQKLGFNRTKRKAA</sequence>
<dbReference type="PANTHER" id="PTHR23028:SF53">
    <property type="entry name" value="ACYL_TRANSF_3 DOMAIN-CONTAINING PROTEIN"/>
    <property type="match status" value="1"/>
</dbReference>
<feature type="transmembrane region" description="Helical" evidence="3">
    <location>
        <begin position="139"/>
        <end position="159"/>
    </location>
</feature>
<feature type="domain" description="Acyltransferase 3" evidence="4">
    <location>
        <begin position="5"/>
        <end position="337"/>
    </location>
</feature>
<dbReference type="Proteomes" id="UP001060325">
    <property type="component" value="Chromosome"/>
</dbReference>
<proteinExistence type="inferred from homology"/>
<dbReference type="Pfam" id="PF01757">
    <property type="entry name" value="Acyl_transf_3"/>
    <property type="match status" value="1"/>
</dbReference>
<feature type="transmembrane region" description="Helical" evidence="3">
    <location>
        <begin position="196"/>
        <end position="218"/>
    </location>
</feature>
<keyword evidence="3" id="KW-0472">Membrane</keyword>
<comment type="similarity">
    <text evidence="2">Belongs to the acyltransferase 3 family.</text>
</comment>
<dbReference type="InterPro" id="IPR050879">
    <property type="entry name" value="Acyltransferase_3"/>
</dbReference>
<dbReference type="InterPro" id="IPR002656">
    <property type="entry name" value="Acyl_transf_3_dom"/>
</dbReference>
<evidence type="ECO:0000259" key="4">
    <source>
        <dbReference type="Pfam" id="PF01757"/>
    </source>
</evidence>
<gene>
    <name evidence="5" type="ORF">NMQ00_04345</name>
</gene>
<dbReference type="PANTHER" id="PTHR23028">
    <property type="entry name" value="ACETYLTRANSFERASE"/>
    <property type="match status" value="1"/>
</dbReference>
<comment type="subcellular location">
    <subcellularLocation>
        <location evidence="1">Membrane</location>
    </subcellularLocation>
</comment>
<evidence type="ECO:0000256" key="2">
    <source>
        <dbReference type="ARBA" id="ARBA00007400"/>
    </source>
</evidence>
<keyword evidence="5" id="KW-0808">Transferase</keyword>
<feature type="transmembrane region" description="Helical" evidence="3">
    <location>
        <begin position="285"/>
        <end position="309"/>
    </location>
</feature>
<name>A0ABY5FQ57_9BACL</name>
<organism evidence="5 6">
    <name type="scientific">Exiguobacterium aurantiacum</name>
    <dbReference type="NCBI Taxonomy" id="33987"/>
    <lineage>
        <taxon>Bacteria</taxon>
        <taxon>Bacillati</taxon>
        <taxon>Bacillota</taxon>
        <taxon>Bacilli</taxon>
        <taxon>Bacillales</taxon>
        <taxon>Bacillales Family XII. Incertae Sedis</taxon>
        <taxon>Exiguobacterium</taxon>
    </lineage>
</organism>
<feature type="transmembrane region" description="Helical" evidence="3">
    <location>
        <begin position="45"/>
        <end position="62"/>
    </location>
</feature>
<evidence type="ECO:0000256" key="1">
    <source>
        <dbReference type="ARBA" id="ARBA00004370"/>
    </source>
</evidence>
<feature type="transmembrane region" description="Helical" evidence="3">
    <location>
        <begin position="256"/>
        <end position="273"/>
    </location>
</feature>
<evidence type="ECO:0000313" key="5">
    <source>
        <dbReference type="EMBL" id="UTT43738.1"/>
    </source>
</evidence>
<feature type="transmembrane region" description="Helical" evidence="3">
    <location>
        <begin position="225"/>
        <end position="244"/>
    </location>
</feature>
<protein>
    <submittedName>
        <fullName evidence="5">Acyltransferase</fullName>
    </submittedName>
</protein>
<feature type="transmembrane region" description="Helical" evidence="3">
    <location>
        <begin position="166"/>
        <end position="184"/>
    </location>
</feature>
<keyword evidence="3" id="KW-1133">Transmembrane helix</keyword>
<keyword evidence="5" id="KW-0012">Acyltransferase</keyword>
<dbReference type="GO" id="GO:0016746">
    <property type="term" value="F:acyltransferase activity"/>
    <property type="evidence" value="ECO:0007669"/>
    <property type="project" value="UniProtKB-KW"/>
</dbReference>
<evidence type="ECO:0000256" key="3">
    <source>
        <dbReference type="SAM" id="Phobius"/>
    </source>
</evidence>
<dbReference type="RefSeq" id="WP_255178095.1">
    <property type="nucleotide sequence ID" value="NZ_CP101462.1"/>
</dbReference>
<accession>A0ABY5FQ57</accession>
<keyword evidence="3" id="KW-0812">Transmembrane</keyword>
<evidence type="ECO:0000313" key="6">
    <source>
        <dbReference type="Proteomes" id="UP001060325"/>
    </source>
</evidence>
<keyword evidence="6" id="KW-1185">Reference proteome</keyword>
<dbReference type="EMBL" id="CP101462">
    <property type="protein sequence ID" value="UTT43738.1"/>
    <property type="molecule type" value="Genomic_DNA"/>
</dbReference>
<feature type="transmembrane region" description="Helical" evidence="3">
    <location>
        <begin position="321"/>
        <end position="344"/>
    </location>
</feature>
<feature type="transmembrane region" description="Helical" evidence="3">
    <location>
        <begin position="83"/>
        <end position="107"/>
    </location>
</feature>
<reference evidence="5" key="1">
    <citation type="submission" date="2022-07" db="EMBL/GenBank/DDBJ databases">
        <title>Complete genome of CX2.</title>
        <authorList>
            <person name="Cao G."/>
        </authorList>
    </citation>
    <scope>NUCLEOTIDE SEQUENCE</scope>
    <source>
        <strain evidence="5">CX2</strain>
    </source>
</reference>